<reference evidence="5" key="1">
    <citation type="journal article" date="2019" name="Int. J. Syst. Evol. Microbiol.">
        <title>The Global Catalogue of Microorganisms (GCM) 10K type strain sequencing project: providing services to taxonomists for standard genome sequencing and annotation.</title>
        <authorList>
            <consortium name="The Broad Institute Genomics Platform"/>
            <consortium name="The Broad Institute Genome Sequencing Center for Infectious Disease"/>
            <person name="Wu L."/>
            <person name="Ma J."/>
        </authorList>
    </citation>
    <scope>NUCLEOTIDE SEQUENCE [LARGE SCALE GENOMIC DNA]</scope>
    <source>
        <strain evidence="5">CGMCC 1.15959</strain>
    </source>
</reference>
<feature type="domain" description="Alpha/beta hydrolase fold-3" evidence="3">
    <location>
        <begin position="85"/>
        <end position="289"/>
    </location>
</feature>
<dbReference type="PROSITE" id="PS01173">
    <property type="entry name" value="LIPASE_GDXG_HIS"/>
    <property type="match status" value="1"/>
</dbReference>
<evidence type="ECO:0000256" key="2">
    <source>
        <dbReference type="ARBA" id="ARBA00022801"/>
    </source>
</evidence>
<dbReference type="InterPro" id="IPR050300">
    <property type="entry name" value="GDXG_lipolytic_enzyme"/>
</dbReference>
<comment type="caution">
    <text evidence="4">The sequence shown here is derived from an EMBL/GenBank/DDBJ whole genome shotgun (WGS) entry which is preliminary data.</text>
</comment>
<dbReference type="RefSeq" id="WP_188644367.1">
    <property type="nucleotide sequence ID" value="NZ_BMKL01000001.1"/>
</dbReference>
<evidence type="ECO:0000313" key="4">
    <source>
        <dbReference type="EMBL" id="GGD94335.1"/>
    </source>
</evidence>
<dbReference type="EMBL" id="BMKL01000001">
    <property type="protein sequence ID" value="GGD94335.1"/>
    <property type="molecule type" value="Genomic_DNA"/>
</dbReference>
<dbReference type="SUPFAM" id="SSF53474">
    <property type="entry name" value="alpha/beta-Hydrolases"/>
    <property type="match status" value="1"/>
</dbReference>
<dbReference type="InterPro" id="IPR002168">
    <property type="entry name" value="Lipase_GDXG_HIS_AS"/>
</dbReference>
<dbReference type="Pfam" id="PF07859">
    <property type="entry name" value="Abhydrolase_3"/>
    <property type="match status" value="1"/>
</dbReference>
<evidence type="ECO:0000256" key="1">
    <source>
        <dbReference type="ARBA" id="ARBA00010515"/>
    </source>
</evidence>
<organism evidence="4 5">
    <name type="scientific">Tsuneonella deserti</name>
    <dbReference type="NCBI Taxonomy" id="2035528"/>
    <lineage>
        <taxon>Bacteria</taxon>
        <taxon>Pseudomonadati</taxon>
        <taxon>Pseudomonadota</taxon>
        <taxon>Alphaproteobacteria</taxon>
        <taxon>Sphingomonadales</taxon>
        <taxon>Erythrobacteraceae</taxon>
        <taxon>Tsuneonella</taxon>
    </lineage>
</organism>
<dbReference type="PANTHER" id="PTHR48081:SF8">
    <property type="entry name" value="ALPHA_BETA HYDROLASE FOLD-3 DOMAIN-CONTAINING PROTEIN-RELATED"/>
    <property type="match status" value="1"/>
</dbReference>
<evidence type="ECO:0000259" key="3">
    <source>
        <dbReference type="Pfam" id="PF07859"/>
    </source>
</evidence>
<keyword evidence="5" id="KW-1185">Reference proteome</keyword>
<evidence type="ECO:0000313" key="5">
    <source>
        <dbReference type="Proteomes" id="UP000619041"/>
    </source>
</evidence>
<sequence>MADTEHYVREDVRGFLDMLEQMGGPQLDEVPLDQARGSYVAMGALAEAEARDLAVVRDLTCPGPAGEIPLRLYDKRENREPGPVIMFFHGGGFVIGDLDTHNAFCTELAYALDLPVVAVHYRLAPEAPFPAAPDDCEAATRWVASSPSALGRQVTGLVTTGDSAGGNLTIVTTQALTDKPADVPVIVQAPIYPVASAIEETSSYKSFGEGFLLTARTMGFFSDSYAADPQDKRNYPILHEDHASTPPTVLITAGLDPLRDSGREYASHLIQNGVDVIYIEAKGNVHGFVTIRKAVPSSQSDVDALVAAIKLMLERHS</sequence>
<dbReference type="Gene3D" id="3.40.50.1820">
    <property type="entry name" value="alpha/beta hydrolase"/>
    <property type="match status" value="1"/>
</dbReference>
<accession>A0ABQ1S935</accession>
<proteinExistence type="inferred from homology"/>
<gene>
    <name evidence="4" type="ORF">GCM10011515_12680</name>
</gene>
<dbReference type="Proteomes" id="UP000619041">
    <property type="component" value="Unassembled WGS sequence"/>
</dbReference>
<dbReference type="PANTHER" id="PTHR48081">
    <property type="entry name" value="AB HYDROLASE SUPERFAMILY PROTEIN C4A8.06C"/>
    <property type="match status" value="1"/>
</dbReference>
<comment type="similarity">
    <text evidence="1">Belongs to the 'GDXG' lipolytic enzyme family.</text>
</comment>
<protein>
    <submittedName>
        <fullName evidence="4">Acetylhydrolase</fullName>
    </submittedName>
</protein>
<name>A0ABQ1S935_9SPHN</name>
<dbReference type="InterPro" id="IPR013094">
    <property type="entry name" value="AB_hydrolase_3"/>
</dbReference>
<keyword evidence="2" id="KW-0378">Hydrolase</keyword>
<dbReference type="InterPro" id="IPR029058">
    <property type="entry name" value="AB_hydrolase_fold"/>
</dbReference>